<dbReference type="AlphaFoldDB" id="A0A8H7ZHS2"/>
<feature type="transmembrane region" description="Helical" evidence="6">
    <location>
        <begin position="338"/>
        <end position="363"/>
    </location>
</feature>
<dbReference type="GO" id="GO:0022857">
    <property type="term" value="F:transmembrane transporter activity"/>
    <property type="evidence" value="ECO:0007669"/>
    <property type="project" value="InterPro"/>
</dbReference>
<proteinExistence type="predicted"/>
<name>A0A8H7ZHS2_9ASCO</name>
<feature type="transmembrane region" description="Helical" evidence="6">
    <location>
        <begin position="113"/>
        <end position="133"/>
    </location>
</feature>
<evidence type="ECO:0000313" key="9">
    <source>
        <dbReference type="Proteomes" id="UP000669133"/>
    </source>
</evidence>
<feature type="transmembrane region" description="Helical" evidence="6">
    <location>
        <begin position="306"/>
        <end position="326"/>
    </location>
</feature>
<comment type="caution">
    <text evidence="8">The sequence shown here is derived from an EMBL/GenBank/DDBJ whole genome shotgun (WGS) entry which is preliminary data.</text>
</comment>
<feature type="domain" description="Major facilitator superfamily (MFS) profile" evidence="7">
    <location>
        <begin position="38"/>
        <end position="503"/>
    </location>
</feature>
<evidence type="ECO:0000256" key="5">
    <source>
        <dbReference type="SAM" id="MobiDB-lite"/>
    </source>
</evidence>
<dbReference type="Gene3D" id="1.20.1250.20">
    <property type="entry name" value="MFS general substrate transporter like domains"/>
    <property type="match status" value="2"/>
</dbReference>
<dbReference type="InterPro" id="IPR011701">
    <property type="entry name" value="MFS"/>
</dbReference>
<dbReference type="PROSITE" id="PS50850">
    <property type="entry name" value="MFS"/>
    <property type="match status" value="1"/>
</dbReference>
<dbReference type="PANTHER" id="PTHR42718">
    <property type="entry name" value="MAJOR FACILITATOR SUPERFAMILY MULTIDRUG TRANSPORTER MFSC"/>
    <property type="match status" value="1"/>
</dbReference>
<keyword evidence="3 6" id="KW-1133">Transmembrane helix</keyword>
<evidence type="ECO:0000256" key="2">
    <source>
        <dbReference type="ARBA" id="ARBA00022692"/>
    </source>
</evidence>
<dbReference type="SUPFAM" id="SSF103473">
    <property type="entry name" value="MFS general substrate transporter"/>
    <property type="match status" value="1"/>
</dbReference>
<feature type="transmembrane region" description="Helical" evidence="6">
    <location>
        <begin position="145"/>
        <end position="162"/>
    </location>
</feature>
<feature type="transmembrane region" description="Helical" evidence="6">
    <location>
        <begin position="43"/>
        <end position="63"/>
    </location>
</feature>
<feature type="transmembrane region" description="Helical" evidence="6">
    <location>
        <begin position="268"/>
        <end position="286"/>
    </location>
</feature>
<dbReference type="InterPro" id="IPR036259">
    <property type="entry name" value="MFS_trans_sf"/>
</dbReference>
<dbReference type="Pfam" id="PF07690">
    <property type="entry name" value="MFS_1"/>
    <property type="match status" value="2"/>
</dbReference>
<keyword evidence="4 6" id="KW-0472">Membrane</keyword>
<keyword evidence="2 6" id="KW-0812">Transmembrane</keyword>
<feature type="transmembrane region" description="Helical" evidence="6">
    <location>
        <begin position="399"/>
        <end position="423"/>
    </location>
</feature>
<reference evidence="8 9" key="1">
    <citation type="submission" date="2020-12" db="EMBL/GenBank/DDBJ databases">
        <title>Effect of drift, selection, and recombination on the evolution of hybrid genomes in Candida yeast pathogens.</title>
        <authorList>
            <person name="Mixao V."/>
            <person name="Ksiezopolska E."/>
            <person name="Saus E."/>
            <person name="Boekhout T."/>
            <person name="Gacser A."/>
            <person name="Gabaldon T."/>
        </authorList>
    </citation>
    <scope>NUCLEOTIDE SEQUENCE [LARGE SCALE GENOMIC DNA]</scope>
    <source>
        <strain evidence="8 9">BP57</strain>
    </source>
</reference>
<evidence type="ECO:0000256" key="1">
    <source>
        <dbReference type="ARBA" id="ARBA00004141"/>
    </source>
</evidence>
<feature type="transmembrane region" description="Helical" evidence="6">
    <location>
        <begin position="174"/>
        <end position="193"/>
    </location>
</feature>
<feature type="transmembrane region" description="Helical" evidence="6">
    <location>
        <begin position="205"/>
        <end position="225"/>
    </location>
</feature>
<dbReference type="Proteomes" id="UP000669133">
    <property type="component" value="Unassembled WGS sequence"/>
</dbReference>
<dbReference type="GO" id="GO:0016020">
    <property type="term" value="C:membrane"/>
    <property type="evidence" value="ECO:0007669"/>
    <property type="project" value="UniProtKB-SubCell"/>
</dbReference>
<feature type="transmembrane region" description="Helical" evidence="6">
    <location>
        <begin position="237"/>
        <end position="256"/>
    </location>
</feature>
<keyword evidence="9" id="KW-1185">Reference proteome</keyword>
<evidence type="ECO:0000313" key="8">
    <source>
        <dbReference type="EMBL" id="KAG5420774.1"/>
    </source>
</evidence>
<dbReference type="EMBL" id="JAEOAQ010000002">
    <property type="protein sequence ID" value="KAG5420774.1"/>
    <property type="molecule type" value="Genomic_DNA"/>
</dbReference>
<dbReference type="OrthoDB" id="2130629at2759"/>
<accession>A0A8H7ZHS2</accession>
<dbReference type="GeneID" id="93651284"/>
<protein>
    <recommendedName>
        <fullName evidence="7">Major facilitator superfamily (MFS) profile domain-containing protein</fullName>
    </recommendedName>
</protein>
<feature type="transmembrane region" description="Helical" evidence="6">
    <location>
        <begin position="435"/>
        <end position="457"/>
    </location>
</feature>
<organism evidence="8 9">
    <name type="scientific">Candida metapsilosis</name>
    <dbReference type="NCBI Taxonomy" id="273372"/>
    <lineage>
        <taxon>Eukaryota</taxon>
        <taxon>Fungi</taxon>
        <taxon>Dikarya</taxon>
        <taxon>Ascomycota</taxon>
        <taxon>Saccharomycotina</taxon>
        <taxon>Pichiomycetes</taxon>
        <taxon>Debaryomycetaceae</taxon>
        <taxon>Candida/Lodderomyces clade</taxon>
        <taxon>Candida</taxon>
    </lineage>
</organism>
<feature type="transmembrane region" description="Helical" evidence="6">
    <location>
        <begin position="477"/>
        <end position="496"/>
    </location>
</feature>
<comment type="subcellular location">
    <subcellularLocation>
        <location evidence="1">Membrane</location>
        <topology evidence="1">Multi-pass membrane protein</topology>
    </subcellularLocation>
</comment>
<feature type="transmembrane region" description="Helical" evidence="6">
    <location>
        <begin position="83"/>
        <end position="101"/>
    </location>
</feature>
<sequence>MSDEATVSSKTNIEEEKITESETHNNVYMSIPNFEQISLLREAIFVFFMCMSQLLTQAANAQTMVNSKVLGEDFNVADNAGQISWFSAAISLTVGTFILVSGRLGDLYGYKKLYIIGYVWFGVFSLVCGFTAFTTSNVFLSTMRGLQGIGPAIMMPNSQALIGNFYPNGRRKNMCFALFGAVAPSGFIVGALFSGLFTDVVWWPWTFWLCGIVSISCAILAFFVIPAKVGTRSPGKFDYWGSITGVSGLVLINFAFNQGPTVGWDKVYVYVLFIVGILLMGAFFFIEKKVEDSLVPPEVLRGDTGFILACISAGWSCFGVWLYYQFRWSLMVDHASEVIAAVQNIPCSPVGVIAAVGVTFLLTKIPSAKVMFLAMLAFLTGSILMGTRPVGQTFWAQKFVSLLIQPLGMDMSFPAGVILLSAALPRTQQGIAGSLVSTFVNYSISIGLGFAGLVEYYTTKDKPKSFETTVLGFRNAYRMGMGLAGFGVVLAAVYMFKQFQSRKKDKEARKFSEQEKNNNNAGESSGEIESPV</sequence>
<dbReference type="CDD" id="cd17476">
    <property type="entry name" value="MFS_Amf1_MDR_like"/>
    <property type="match status" value="1"/>
</dbReference>
<feature type="compositionally biased region" description="Basic and acidic residues" evidence="5">
    <location>
        <begin position="507"/>
        <end position="516"/>
    </location>
</feature>
<feature type="transmembrane region" description="Helical" evidence="6">
    <location>
        <begin position="370"/>
        <end position="387"/>
    </location>
</feature>
<evidence type="ECO:0000256" key="4">
    <source>
        <dbReference type="ARBA" id="ARBA00023136"/>
    </source>
</evidence>
<evidence type="ECO:0000256" key="3">
    <source>
        <dbReference type="ARBA" id="ARBA00022989"/>
    </source>
</evidence>
<dbReference type="InterPro" id="IPR020846">
    <property type="entry name" value="MFS_dom"/>
</dbReference>
<evidence type="ECO:0000256" key="6">
    <source>
        <dbReference type="SAM" id="Phobius"/>
    </source>
</evidence>
<gene>
    <name evidence="8" type="ORF">I9W82_002655</name>
</gene>
<evidence type="ECO:0000259" key="7">
    <source>
        <dbReference type="PROSITE" id="PS50850"/>
    </source>
</evidence>
<dbReference type="RefSeq" id="XP_067549890.1">
    <property type="nucleotide sequence ID" value="XM_067691534.1"/>
</dbReference>
<feature type="region of interest" description="Disordered" evidence="5">
    <location>
        <begin position="507"/>
        <end position="532"/>
    </location>
</feature>
<dbReference type="PANTHER" id="PTHR42718:SF1">
    <property type="entry name" value="LOW AFFINITY AMMONIUM TRANSPORTER"/>
    <property type="match status" value="1"/>
</dbReference>